<dbReference type="Pfam" id="PF13186">
    <property type="entry name" value="SPASM"/>
    <property type="match status" value="1"/>
</dbReference>
<evidence type="ECO:0000313" key="6">
    <source>
        <dbReference type="EMBL" id="OGJ00584.1"/>
    </source>
</evidence>
<dbReference type="Proteomes" id="UP000177693">
    <property type="component" value="Unassembled WGS sequence"/>
</dbReference>
<dbReference type="PROSITE" id="PS51918">
    <property type="entry name" value="RADICAL_SAM"/>
    <property type="match status" value="1"/>
</dbReference>
<dbReference type="SFLD" id="SFLDG01067">
    <property type="entry name" value="SPASM/twitch_domain_containing"/>
    <property type="match status" value="1"/>
</dbReference>
<dbReference type="AlphaFoldDB" id="A0A1F6Y2J1"/>
<dbReference type="PANTHER" id="PTHR11228">
    <property type="entry name" value="RADICAL SAM DOMAIN PROTEIN"/>
    <property type="match status" value="1"/>
</dbReference>
<dbReference type="SFLD" id="SFLDG01386">
    <property type="entry name" value="main_SPASM_domain-containing"/>
    <property type="match status" value="1"/>
</dbReference>
<keyword evidence="2" id="KW-0479">Metal-binding</keyword>
<dbReference type="InterPro" id="IPR050377">
    <property type="entry name" value="Radical_SAM_PqqE_MftC-like"/>
</dbReference>
<keyword evidence="4" id="KW-0411">Iron-sulfur</keyword>
<evidence type="ECO:0000256" key="2">
    <source>
        <dbReference type="ARBA" id="ARBA00022723"/>
    </source>
</evidence>
<keyword evidence="3" id="KW-0408">Iron</keyword>
<dbReference type="GO" id="GO:0046872">
    <property type="term" value="F:metal ion binding"/>
    <property type="evidence" value="ECO:0007669"/>
    <property type="project" value="UniProtKB-KW"/>
</dbReference>
<dbReference type="GO" id="GO:0003824">
    <property type="term" value="F:catalytic activity"/>
    <property type="evidence" value="ECO:0007669"/>
    <property type="project" value="InterPro"/>
</dbReference>
<evidence type="ECO:0000256" key="3">
    <source>
        <dbReference type="ARBA" id="ARBA00023004"/>
    </source>
</evidence>
<evidence type="ECO:0000259" key="5">
    <source>
        <dbReference type="PROSITE" id="PS51918"/>
    </source>
</evidence>
<protein>
    <recommendedName>
        <fullName evidence="5">Radical SAM core domain-containing protein</fullName>
    </recommendedName>
</protein>
<comment type="caution">
    <text evidence="6">The sequence shown here is derived from an EMBL/GenBank/DDBJ whole genome shotgun (WGS) entry which is preliminary data.</text>
</comment>
<dbReference type="EMBL" id="MFVL01000034">
    <property type="protein sequence ID" value="OGJ00584.1"/>
    <property type="molecule type" value="Genomic_DNA"/>
</dbReference>
<organism evidence="6 7">
    <name type="scientific">Candidatus Nomurabacteria bacterium RIFCSPLOWO2_02_FULL_40_67</name>
    <dbReference type="NCBI Taxonomy" id="1801787"/>
    <lineage>
        <taxon>Bacteria</taxon>
        <taxon>Candidatus Nomuraibacteriota</taxon>
    </lineage>
</organism>
<proteinExistence type="predicted"/>
<dbReference type="Gene3D" id="3.20.20.70">
    <property type="entry name" value="Aldolase class I"/>
    <property type="match status" value="1"/>
</dbReference>
<reference evidence="6 7" key="1">
    <citation type="journal article" date="2016" name="Nat. Commun.">
        <title>Thousands of microbial genomes shed light on interconnected biogeochemical processes in an aquifer system.</title>
        <authorList>
            <person name="Anantharaman K."/>
            <person name="Brown C.T."/>
            <person name="Hug L.A."/>
            <person name="Sharon I."/>
            <person name="Castelle C.J."/>
            <person name="Probst A.J."/>
            <person name="Thomas B.C."/>
            <person name="Singh A."/>
            <person name="Wilkins M.J."/>
            <person name="Karaoz U."/>
            <person name="Brodie E.L."/>
            <person name="Williams K.H."/>
            <person name="Hubbard S.S."/>
            <person name="Banfield J.F."/>
        </authorList>
    </citation>
    <scope>NUCLEOTIDE SEQUENCE [LARGE SCALE GENOMIC DNA]</scope>
</reference>
<dbReference type="SFLD" id="SFLDS00029">
    <property type="entry name" value="Radical_SAM"/>
    <property type="match status" value="1"/>
</dbReference>
<sequence>MGQAFWVLKTGPKKLVSFETSRNRRGEFDKTRKEVDMSYRLSRDVIDMGRHLMNVRTGELYEVDECGRALLSTLAEGKNCPEGDIFDFMRTEGLLVDPSERKDRDKFLLQLHVLNSCNLRCRHCYDWKNPVVTLTFEQELVVIDNFAAFLKKMEMDGEISFTGGETFLYDRLPELIDYAKSQDVFINPYVLTNGTIPPTTKLLECLVRHHVGMQVSIDGTETIHDEIRGAGNYRKAVTGIEKFLAAGLKVSVHYVIMRRNAKVIPEFIEAVEDLGVKRVNFSCLVTIGPGAQEEMLTPAENRDVIENIAFLQKGRLISLLSTRPLWHTVGSSGFCPVGYNTLTIDASGQFLPCRRLPIPLGDARHDTFFRVWFGSEFLQRMREREKYVGVCGTCPQASVCGGCRALAYAVTGDAFAPDPSCLLVCKM</sequence>
<feature type="domain" description="Radical SAM core" evidence="5">
    <location>
        <begin position="101"/>
        <end position="315"/>
    </location>
</feature>
<accession>A0A1F6Y2J1</accession>
<dbReference type="InterPro" id="IPR058240">
    <property type="entry name" value="rSAM_sf"/>
</dbReference>
<dbReference type="PANTHER" id="PTHR11228:SF35">
    <property type="entry name" value="MOLYBDENUM COFACTOR BIOSYNTHESIS PROTEIN A-RELATED"/>
    <property type="match status" value="1"/>
</dbReference>
<evidence type="ECO:0000313" key="7">
    <source>
        <dbReference type="Proteomes" id="UP000177693"/>
    </source>
</evidence>
<evidence type="ECO:0000256" key="1">
    <source>
        <dbReference type="ARBA" id="ARBA00022691"/>
    </source>
</evidence>
<dbReference type="InterPro" id="IPR007197">
    <property type="entry name" value="rSAM"/>
</dbReference>
<name>A0A1F6Y2J1_9BACT</name>
<dbReference type="Pfam" id="PF04055">
    <property type="entry name" value="Radical_SAM"/>
    <property type="match status" value="1"/>
</dbReference>
<dbReference type="InterPro" id="IPR023885">
    <property type="entry name" value="4Fe4S-binding_SPASM_dom"/>
</dbReference>
<dbReference type="InterPro" id="IPR013785">
    <property type="entry name" value="Aldolase_TIM"/>
</dbReference>
<gene>
    <name evidence="6" type="ORF">A3I23_03360</name>
</gene>
<dbReference type="NCBIfam" id="TIGR04085">
    <property type="entry name" value="rSAM_more_4Fe4S"/>
    <property type="match status" value="1"/>
</dbReference>
<dbReference type="CDD" id="cd01335">
    <property type="entry name" value="Radical_SAM"/>
    <property type="match status" value="1"/>
</dbReference>
<evidence type="ECO:0000256" key="4">
    <source>
        <dbReference type="ARBA" id="ARBA00023014"/>
    </source>
</evidence>
<dbReference type="GO" id="GO:0051536">
    <property type="term" value="F:iron-sulfur cluster binding"/>
    <property type="evidence" value="ECO:0007669"/>
    <property type="project" value="UniProtKB-KW"/>
</dbReference>
<keyword evidence="1" id="KW-0949">S-adenosyl-L-methionine</keyword>
<dbReference type="SUPFAM" id="SSF102114">
    <property type="entry name" value="Radical SAM enzymes"/>
    <property type="match status" value="1"/>
</dbReference>